<sequence>MPHGNGEDAPASDLHERRPAVGWLLGGFALGFVAVGAILGGIWLIGVIIGVIMGLFRRNGRGTR</sequence>
<organism evidence="2 3">
    <name type="scientific">Bifidobacterium breve</name>
    <dbReference type="NCBI Taxonomy" id="1685"/>
    <lineage>
        <taxon>Bacteria</taxon>
        <taxon>Bacillati</taxon>
        <taxon>Actinomycetota</taxon>
        <taxon>Actinomycetes</taxon>
        <taxon>Bifidobacteriales</taxon>
        <taxon>Bifidobacteriaceae</taxon>
        <taxon>Bifidobacterium</taxon>
    </lineage>
</organism>
<evidence type="ECO:0000256" key="1">
    <source>
        <dbReference type="SAM" id="Phobius"/>
    </source>
</evidence>
<keyword evidence="1" id="KW-0472">Membrane</keyword>
<dbReference type="Proteomes" id="UP000232491">
    <property type="component" value="Chromosome"/>
</dbReference>
<accession>A0A2K9BDZ6</accession>
<proteinExistence type="predicted"/>
<dbReference type="EMBL" id="CP021558">
    <property type="protein sequence ID" value="AUE03241.1"/>
    <property type="molecule type" value="Genomic_DNA"/>
</dbReference>
<gene>
    <name evidence="2" type="ORF">BB215W447A_1225</name>
</gene>
<name>A0A2K9BDZ6_BIFBR</name>
<protein>
    <submittedName>
        <fullName evidence="2">Uncharacterized protein</fullName>
    </submittedName>
</protein>
<keyword evidence="1" id="KW-0812">Transmembrane</keyword>
<dbReference type="AlphaFoldDB" id="A0A2K9BDZ6"/>
<reference evidence="2 3" key="1">
    <citation type="submission" date="2017-05" db="EMBL/GenBank/DDBJ databases">
        <title>Comparative genomics and methylome analysis of the gut commensal Bifidobacterium breve.</title>
        <authorList>
            <person name="Bottacini F."/>
            <person name="Morrissey R."/>
            <person name="Roberts R.J."/>
            <person name="James K."/>
            <person name="van Breen J."/>
            <person name="Egan M."/>
            <person name="Lambert J."/>
            <person name="van Limpt K."/>
            <person name="Stanton C."/>
            <person name="Knol J."/>
            <person name="O' Connell Motherway M."/>
            <person name="van Sinderen D."/>
        </authorList>
    </citation>
    <scope>NUCLEOTIDE SEQUENCE [LARGE SCALE GENOMIC DNA]</scope>
    <source>
        <strain evidence="2 3">215W447a</strain>
    </source>
</reference>
<keyword evidence="1" id="KW-1133">Transmembrane helix</keyword>
<evidence type="ECO:0000313" key="3">
    <source>
        <dbReference type="Proteomes" id="UP000232491"/>
    </source>
</evidence>
<feature type="transmembrane region" description="Helical" evidence="1">
    <location>
        <begin position="23"/>
        <end position="56"/>
    </location>
</feature>
<evidence type="ECO:0000313" key="2">
    <source>
        <dbReference type="EMBL" id="AUE03241.1"/>
    </source>
</evidence>